<comment type="caution">
    <text evidence="5">The sequence shown here is derived from an EMBL/GenBank/DDBJ whole genome shotgun (WGS) entry which is preliminary data.</text>
</comment>
<evidence type="ECO:0008006" key="7">
    <source>
        <dbReference type="Google" id="ProtNLM"/>
    </source>
</evidence>
<evidence type="ECO:0000313" key="5">
    <source>
        <dbReference type="EMBL" id="THH07629.1"/>
    </source>
</evidence>
<dbReference type="EMBL" id="SGPK01000134">
    <property type="protein sequence ID" value="THH07629.1"/>
    <property type="molecule type" value="Genomic_DNA"/>
</dbReference>
<keyword evidence="3" id="KW-0576">Peroxisome</keyword>
<dbReference type="Proteomes" id="UP000308199">
    <property type="component" value="Unassembled WGS sequence"/>
</dbReference>
<dbReference type="GO" id="GO:0005778">
    <property type="term" value="C:peroxisomal membrane"/>
    <property type="evidence" value="ECO:0007669"/>
    <property type="project" value="UniProtKB-SubCell"/>
</dbReference>
<accession>A0A4S4L808</accession>
<evidence type="ECO:0000313" key="6">
    <source>
        <dbReference type="Proteomes" id="UP000308199"/>
    </source>
</evidence>
<dbReference type="InterPro" id="IPR008733">
    <property type="entry name" value="PEX11"/>
</dbReference>
<gene>
    <name evidence="5" type="ORF">EW145_g3260</name>
</gene>
<evidence type="ECO:0000256" key="4">
    <source>
        <dbReference type="ARBA" id="ARBA00046271"/>
    </source>
</evidence>
<protein>
    <recommendedName>
        <fullName evidence="7">Peroxisomal biogenesis factor 11</fullName>
    </recommendedName>
</protein>
<dbReference type="Pfam" id="PF05648">
    <property type="entry name" value="PEX11"/>
    <property type="match status" value="1"/>
</dbReference>
<keyword evidence="2" id="KW-0472">Membrane</keyword>
<dbReference type="OrthoDB" id="411017at2759"/>
<keyword evidence="1" id="KW-0962">Peroxisome biogenesis</keyword>
<keyword evidence="6" id="KW-1185">Reference proteome</keyword>
<reference evidence="5 6" key="1">
    <citation type="submission" date="2019-02" db="EMBL/GenBank/DDBJ databases">
        <title>Genome sequencing of the rare red list fungi Phellinidium pouzarii.</title>
        <authorList>
            <person name="Buettner E."/>
            <person name="Kellner H."/>
        </authorList>
    </citation>
    <scope>NUCLEOTIDE SEQUENCE [LARGE SCALE GENOMIC DNA]</scope>
    <source>
        <strain evidence="5 6">DSM 108285</strain>
    </source>
</reference>
<evidence type="ECO:0000256" key="1">
    <source>
        <dbReference type="ARBA" id="ARBA00022593"/>
    </source>
</evidence>
<dbReference type="PANTHER" id="PTHR12652:SF50">
    <property type="entry name" value="PEROXIN 11"/>
    <property type="match status" value="1"/>
</dbReference>
<dbReference type="PANTHER" id="PTHR12652">
    <property type="entry name" value="PEROXISOMAL BIOGENESIS FACTOR 11"/>
    <property type="match status" value="1"/>
</dbReference>
<dbReference type="GO" id="GO:0016559">
    <property type="term" value="P:peroxisome fission"/>
    <property type="evidence" value="ECO:0007669"/>
    <property type="project" value="InterPro"/>
</dbReference>
<proteinExistence type="predicted"/>
<dbReference type="AlphaFoldDB" id="A0A4S4L808"/>
<evidence type="ECO:0000256" key="2">
    <source>
        <dbReference type="ARBA" id="ARBA00023136"/>
    </source>
</evidence>
<comment type="subcellular location">
    <subcellularLocation>
        <location evidence="4">Peroxisome membrane</location>
    </subcellularLocation>
</comment>
<name>A0A4S4L808_9AGAM</name>
<organism evidence="5 6">
    <name type="scientific">Phellinidium pouzarii</name>
    <dbReference type="NCBI Taxonomy" id="167371"/>
    <lineage>
        <taxon>Eukaryota</taxon>
        <taxon>Fungi</taxon>
        <taxon>Dikarya</taxon>
        <taxon>Basidiomycota</taxon>
        <taxon>Agaricomycotina</taxon>
        <taxon>Agaricomycetes</taxon>
        <taxon>Hymenochaetales</taxon>
        <taxon>Hymenochaetaceae</taxon>
        <taxon>Phellinidium</taxon>
    </lineage>
</organism>
<evidence type="ECO:0000256" key="3">
    <source>
        <dbReference type="ARBA" id="ARBA00023140"/>
    </source>
</evidence>
<sequence length="249" mass="27810">MTTIAAQVILHPAATQSLKVLGTTLGRDKIYRAAQYFARFYAWFLVSKGYNIQAVRWNALKSHLATGRKLMRIGKPLEHLQAALKAIHSTTRFGEKVTTVLRQLCYAGYLGYDMAVWANSARFVTLSKESSEKANRRSARFWVWGIVFSICHGLIKAGRLANEAKELRSSSWGEKSTGSEAERAVRYAAVENDRSSVRYQFIIDLLDVWIPATNVGYVNLNDGVLGIFGLITSLMALRSQWAAVSKSKV</sequence>